<dbReference type="Pfam" id="PF14099">
    <property type="entry name" value="Polysacc_lyase"/>
    <property type="match status" value="1"/>
</dbReference>
<dbReference type="Proteomes" id="UP000660454">
    <property type="component" value="Unassembled WGS sequence"/>
</dbReference>
<dbReference type="InterPro" id="IPR000421">
    <property type="entry name" value="FA58C"/>
</dbReference>
<sequence length="437" mass="47870">MTVIRCSPMLSETHTGRHPRREWRGRAGHRGVMTVIWKRVAASAAAVLVTVVVMVLGGTPLPAQADPAGVFRTLNWEAAADRTMPASAPPGFVKQWVADHGAAVVSSPVRDGSYAARFELDRGDPIQSGSKRAEISQRDEQPLNAERWYGFSVNLPASWVYDVSAEIVSQWHQCDDCGGGSPPLALLTDEGHWKVDFRGDIIDLGPYATGAWTDWVVHVKWRTDTQGMFEVWRNGQRVLQRSGATHAGGPRSPYFKFGIYKWDWANPDKPSTTSQRVMFYDSLRLGDQRAVYADVAPGGSGDPSCAGTVPVASATATTWEAINPPAQAIDGNFSTRWSGQGFGASLILDLGSVRRVCGTRVAWHLGDQRWNDYTTYTSVDGVAYTKAWEGRSSGTTLGFEQELFTTGPRDARYVKVSFWQNPQNDWASITEAAVLGS</sequence>
<evidence type="ECO:0000259" key="2">
    <source>
        <dbReference type="Pfam" id="PF00754"/>
    </source>
</evidence>
<dbReference type="Pfam" id="PF00754">
    <property type="entry name" value="F5_F8_type_C"/>
    <property type="match status" value="1"/>
</dbReference>
<dbReference type="Gene3D" id="2.60.120.260">
    <property type="entry name" value="Galactose-binding domain-like"/>
    <property type="match status" value="1"/>
</dbReference>
<organism evidence="3 4">
    <name type="scientific">Microbispora siamensis</name>
    <dbReference type="NCBI Taxonomy" id="564413"/>
    <lineage>
        <taxon>Bacteria</taxon>
        <taxon>Bacillati</taxon>
        <taxon>Actinomycetota</taxon>
        <taxon>Actinomycetes</taxon>
        <taxon>Streptosporangiales</taxon>
        <taxon>Streptosporangiaceae</taxon>
        <taxon>Microbispora</taxon>
    </lineage>
</organism>
<gene>
    <name evidence="3" type="ORF">Msi02_00130</name>
</gene>
<dbReference type="SUPFAM" id="SSF49785">
    <property type="entry name" value="Galactose-binding domain-like"/>
    <property type="match status" value="1"/>
</dbReference>
<feature type="domain" description="F5/8 type C" evidence="2">
    <location>
        <begin position="315"/>
        <end position="431"/>
    </location>
</feature>
<name>A0ABQ4GCN6_9ACTN</name>
<reference evidence="3 4" key="1">
    <citation type="submission" date="2021-01" db="EMBL/GenBank/DDBJ databases">
        <title>Whole genome shotgun sequence of Microbispora siamensis NBRC 104113.</title>
        <authorList>
            <person name="Komaki H."/>
            <person name="Tamura T."/>
        </authorList>
    </citation>
    <scope>NUCLEOTIDE SEQUENCE [LARGE SCALE GENOMIC DNA]</scope>
    <source>
        <strain evidence="3 4">NBRC 104113</strain>
    </source>
</reference>
<protein>
    <recommendedName>
        <fullName evidence="2">F5/8 type C domain-containing protein</fullName>
    </recommendedName>
</protein>
<dbReference type="Gene3D" id="2.60.120.200">
    <property type="match status" value="1"/>
</dbReference>
<evidence type="ECO:0000313" key="3">
    <source>
        <dbReference type="EMBL" id="GIH59196.1"/>
    </source>
</evidence>
<keyword evidence="1" id="KW-0472">Membrane</keyword>
<keyword evidence="1" id="KW-1133">Transmembrane helix</keyword>
<feature type="transmembrane region" description="Helical" evidence="1">
    <location>
        <begin position="40"/>
        <end position="61"/>
    </location>
</feature>
<keyword evidence="1" id="KW-0812">Transmembrane</keyword>
<dbReference type="InterPro" id="IPR025975">
    <property type="entry name" value="Polysacc_lyase"/>
</dbReference>
<keyword evidence="4" id="KW-1185">Reference proteome</keyword>
<evidence type="ECO:0000256" key="1">
    <source>
        <dbReference type="SAM" id="Phobius"/>
    </source>
</evidence>
<evidence type="ECO:0000313" key="4">
    <source>
        <dbReference type="Proteomes" id="UP000660454"/>
    </source>
</evidence>
<accession>A0ABQ4GCN6</accession>
<dbReference type="EMBL" id="BOOF01000001">
    <property type="protein sequence ID" value="GIH59196.1"/>
    <property type="molecule type" value="Genomic_DNA"/>
</dbReference>
<proteinExistence type="predicted"/>
<comment type="caution">
    <text evidence="3">The sequence shown here is derived from an EMBL/GenBank/DDBJ whole genome shotgun (WGS) entry which is preliminary data.</text>
</comment>
<dbReference type="InterPro" id="IPR008979">
    <property type="entry name" value="Galactose-bd-like_sf"/>
</dbReference>